<dbReference type="EMBL" id="SUMC01000066">
    <property type="protein sequence ID" value="TKA02015.1"/>
    <property type="molecule type" value="Genomic_DNA"/>
</dbReference>
<dbReference type="Pfam" id="PF19560">
    <property type="entry name" value="DUF6082"/>
    <property type="match status" value="1"/>
</dbReference>
<dbReference type="AlphaFoldDB" id="A0A4U0SNS3"/>
<accession>A0A4U0SNS3</accession>
<reference evidence="2 3" key="1">
    <citation type="submission" date="2019-04" db="EMBL/GenBank/DDBJ databases">
        <title>Streptomyces oryziradicis sp. nov., a novel actinomycete isolated from rhizosphere soil of rice (Oryza sativa L.).</title>
        <authorList>
            <person name="Li C."/>
        </authorList>
    </citation>
    <scope>NUCLEOTIDE SEQUENCE [LARGE SCALE GENOMIC DNA]</scope>
    <source>
        <strain evidence="2 3">NEAU-C40</strain>
    </source>
</reference>
<proteinExistence type="predicted"/>
<protein>
    <submittedName>
        <fullName evidence="2">Uncharacterized protein</fullName>
    </submittedName>
</protein>
<dbReference type="OrthoDB" id="3297248at2"/>
<organism evidence="2 3">
    <name type="scientific">Actinacidiphila oryziradicis</name>
    <dbReference type="NCBI Taxonomy" id="2571141"/>
    <lineage>
        <taxon>Bacteria</taxon>
        <taxon>Bacillati</taxon>
        <taxon>Actinomycetota</taxon>
        <taxon>Actinomycetes</taxon>
        <taxon>Kitasatosporales</taxon>
        <taxon>Streptomycetaceae</taxon>
        <taxon>Actinacidiphila</taxon>
    </lineage>
</organism>
<keyword evidence="1" id="KW-1133">Transmembrane helix</keyword>
<evidence type="ECO:0000313" key="2">
    <source>
        <dbReference type="EMBL" id="TKA02015.1"/>
    </source>
</evidence>
<evidence type="ECO:0000256" key="1">
    <source>
        <dbReference type="SAM" id="Phobius"/>
    </source>
</evidence>
<sequence>MAVITAASCVGSVGLTFALTSLPEIQSTANGNAGQAYGAAAAATSVVVLIYIARTFHQQGEEARMHREVLEAQRVELSLQREDALNQHKSTHRSAEAAVRGQHLKLLQMAIEDPLLMTCWPNYGRDISDDRRKQYMYCNLIISHHCMCYELGYFTDEEVEESLHNIFGSEMIREFWEKTRAPRNSTTPYGGQMRKFYEVAELAYLRQPLKA</sequence>
<evidence type="ECO:0000313" key="3">
    <source>
        <dbReference type="Proteomes" id="UP000305778"/>
    </source>
</evidence>
<keyword evidence="1" id="KW-0472">Membrane</keyword>
<gene>
    <name evidence="2" type="ORF">FCI23_39290</name>
</gene>
<keyword evidence="3" id="KW-1185">Reference proteome</keyword>
<comment type="caution">
    <text evidence="2">The sequence shown here is derived from an EMBL/GenBank/DDBJ whole genome shotgun (WGS) entry which is preliminary data.</text>
</comment>
<dbReference type="RefSeq" id="WP_136728940.1">
    <property type="nucleotide sequence ID" value="NZ_SUMC01000066.1"/>
</dbReference>
<name>A0A4U0SNS3_9ACTN</name>
<dbReference type="InterPro" id="IPR045728">
    <property type="entry name" value="DUF6082"/>
</dbReference>
<feature type="transmembrane region" description="Helical" evidence="1">
    <location>
        <begin position="34"/>
        <end position="53"/>
    </location>
</feature>
<dbReference type="Proteomes" id="UP000305778">
    <property type="component" value="Unassembled WGS sequence"/>
</dbReference>
<keyword evidence="1" id="KW-0812">Transmembrane</keyword>